<keyword evidence="2" id="KW-1185">Reference proteome</keyword>
<sequence length="411" mass="47871">MSPVVLYISSSFCLIDKPTLYKYYSRLLSSKLPLLSAVTHLTISKPSEHRHAHFTPLPLENLPSVTHLETRNLCLAEIEYLSRQLDKKRLLSIVCENIETWCDSKRFCFDLVYAHPHLQTAYMNFAEDGNSGFASMIDLSLPTIHKPDSMRQFVLTSIRDGQSSEQKNIISKMEQAEMDMEEFYQEHLEWVEKLRGNLERVWYELEKTVVDKYSPLAKLRHLSHLEFGFCHSWTSKVWTECFYPLISPDLRYLSLHGWDQLGKLGKIGCQCLTIEPIRMKAEDAIASCFEVMPNLRCLQLVDFSIGFGLLKASRTMHQIMNLDIVFTELFVKYFTEPADVWLLTGPLEEFILNIFHEPRTVRGYVSIRLHPKLIREIEMNEFFRDEPFLANAEKALQRVNVSIDFIPLPEH</sequence>
<proteinExistence type="predicted"/>
<evidence type="ECO:0000313" key="1">
    <source>
        <dbReference type="EMBL" id="KAG1310898.1"/>
    </source>
</evidence>
<dbReference type="EMBL" id="JAANQT010000451">
    <property type="protein sequence ID" value="KAG1310898.1"/>
    <property type="molecule type" value="Genomic_DNA"/>
</dbReference>
<protein>
    <submittedName>
        <fullName evidence="1">Uncharacterized protein</fullName>
    </submittedName>
</protein>
<organism evidence="1 2">
    <name type="scientific">Rhizopus oryzae</name>
    <name type="common">Mucormycosis agent</name>
    <name type="synonym">Rhizopus arrhizus var. delemar</name>
    <dbReference type="NCBI Taxonomy" id="64495"/>
    <lineage>
        <taxon>Eukaryota</taxon>
        <taxon>Fungi</taxon>
        <taxon>Fungi incertae sedis</taxon>
        <taxon>Mucoromycota</taxon>
        <taxon>Mucoromycotina</taxon>
        <taxon>Mucoromycetes</taxon>
        <taxon>Mucorales</taxon>
        <taxon>Mucorineae</taxon>
        <taxon>Rhizopodaceae</taxon>
        <taxon>Rhizopus</taxon>
    </lineage>
</organism>
<gene>
    <name evidence="1" type="ORF">G6F64_004215</name>
</gene>
<accession>A0A9P6XCX2</accession>
<comment type="caution">
    <text evidence="1">The sequence shown here is derived from an EMBL/GenBank/DDBJ whole genome shotgun (WGS) entry which is preliminary data.</text>
</comment>
<dbReference type="InterPro" id="IPR032675">
    <property type="entry name" value="LRR_dom_sf"/>
</dbReference>
<name>A0A9P6XCX2_RHIOR</name>
<dbReference type="OrthoDB" id="2238107at2759"/>
<dbReference type="AlphaFoldDB" id="A0A9P6XCX2"/>
<evidence type="ECO:0000313" key="2">
    <source>
        <dbReference type="Proteomes" id="UP000716291"/>
    </source>
</evidence>
<reference evidence="1" key="1">
    <citation type="journal article" date="2020" name="Microb. Genom.">
        <title>Genetic diversity of clinical and environmental Mucorales isolates obtained from an investigation of mucormycosis cases among solid organ transplant recipients.</title>
        <authorList>
            <person name="Nguyen M.H."/>
            <person name="Kaul D."/>
            <person name="Muto C."/>
            <person name="Cheng S.J."/>
            <person name="Richter R.A."/>
            <person name="Bruno V.M."/>
            <person name="Liu G."/>
            <person name="Beyhan S."/>
            <person name="Sundermann A.J."/>
            <person name="Mounaud S."/>
            <person name="Pasculle A.W."/>
            <person name="Nierman W.C."/>
            <person name="Driscoll E."/>
            <person name="Cumbie R."/>
            <person name="Clancy C.J."/>
            <person name="Dupont C.L."/>
        </authorList>
    </citation>
    <scope>NUCLEOTIDE SEQUENCE</scope>
    <source>
        <strain evidence="1">GL11</strain>
    </source>
</reference>
<dbReference type="Proteomes" id="UP000716291">
    <property type="component" value="Unassembled WGS sequence"/>
</dbReference>
<dbReference type="Gene3D" id="3.80.10.10">
    <property type="entry name" value="Ribonuclease Inhibitor"/>
    <property type="match status" value="1"/>
</dbReference>